<evidence type="ECO:0000313" key="2">
    <source>
        <dbReference type="EMBL" id="GIG72863.1"/>
    </source>
</evidence>
<sequence>MRDSAKLTAAVVGGYLLGRTKKGKTAIGLALWLSGNRLGNPRAAITTLATSPEVAKLAAQVRGPLLAAAQRAVAATIESRTTALADSLHQRTSQLIEISGSSEDEPVDDADQEESVSPRATKRQAKAVRRTPAQRSTDENPEPARSRKTARSRESGRGREPARRRSAPRGGDTA</sequence>
<accession>A0A8J3LGE3</accession>
<dbReference type="RefSeq" id="WP_168073626.1">
    <property type="nucleotide sequence ID" value="NZ_BAAAQJ010000016.1"/>
</dbReference>
<comment type="caution">
    <text evidence="2">The sequence shown here is derived from an EMBL/GenBank/DDBJ whole genome shotgun (WGS) entry which is preliminary data.</text>
</comment>
<reference evidence="2" key="1">
    <citation type="submission" date="2021-01" db="EMBL/GenBank/DDBJ databases">
        <title>Whole genome shotgun sequence of Planosporangium flavigriseum NBRC 105377.</title>
        <authorList>
            <person name="Komaki H."/>
            <person name="Tamura T."/>
        </authorList>
    </citation>
    <scope>NUCLEOTIDE SEQUENCE</scope>
    <source>
        <strain evidence="2">NBRC 105377</strain>
    </source>
</reference>
<feature type="region of interest" description="Disordered" evidence="1">
    <location>
        <begin position="95"/>
        <end position="174"/>
    </location>
</feature>
<protein>
    <submittedName>
        <fullName evidence="2">Uncharacterized protein</fullName>
    </submittedName>
</protein>
<organism evidence="2 3">
    <name type="scientific">Planosporangium flavigriseum</name>
    <dbReference type="NCBI Taxonomy" id="373681"/>
    <lineage>
        <taxon>Bacteria</taxon>
        <taxon>Bacillati</taxon>
        <taxon>Actinomycetota</taxon>
        <taxon>Actinomycetes</taxon>
        <taxon>Micromonosporales</taxon>
        <taxon>Micromonosporaceae</taxon>
        <taxon>Planosporangium</taxon>
    </lineage>
</organism>
<evidence type="ECO:0000256" key="1">
    <source>
        <dbReference type="SAM" id="MobiDB-lite"/>
    </source>
</evidence>
<evidence type="ECO:0000313" key="3">
    <source>
        <dbReference type="Proteomes" id="UP000653674"/>
    </source>
</evidence>
<gene>
    <name evidence="2" type="ORF">Pfl04_12670</name>
</gene>
<dbReference type="AlphaFoldDB" id="A0A8J3LGE3"/>
<dbReference type="EMBL" id="BONU01000006">
    <property type="protein sequence ID" value="GIG72863.1"/>
    <property type="molecule type" value="Genomic_DNA"/>
</dbReference>
<keyword evidence="3" id="KW-1185">Reference proteome</keyword>
<feature type="compositionally biased region" description="Basic residues" evidence="1">
    <location>
        <begin position="120"/>
        <end position="129"/>
    </location>
</feature>
<name>A0A8J3LGE3_9ACTN</name>
<proteinExistence type="predicted"/>
<feature type="compositionally biased region" description="Basic and acidic residues" evidence="1">
    <location>
        <begin position="136"/>
        <end position="163"/>
    </location>
</feature>
<feature type="compositionally biased region" description="Acidic residues" evidence="1">
    <location>
        <begin position="102"/>
        <end position="114"/>
    </location>
</feature>
<dbReference type="Proteomes" id="UP000653674">
    <property type="component" value="Unassembled WGS sequence"/>
</dbReference>